<proteinExistence type="predicted"/>
<organism evidence="1 2">
    <name type="scientific">Cardiocondyla obscurior</name>
    <dbReference type="NCBI Taxonomy" id="286306"/>
    <lineage>
        <taxon>Eukaryota</taxon>
        <taxon>Metazoa</taxon>
        <taxon>Ecdysozoa</taxon>
        <taxon>Arthropoda</taxon>
        <taxon>Hexapoda</taxon>
        <taxon>Insecta</taxon>
        <taxon>Pterygota</taxon>
        <taxon>Neoptera</taxon>
        <taxon>Endopterygota</taxon>
        <taxon>Hymenoptera</taxon>
        <taxon>Apocrita</taxon>
        <taxon>Aculeata</taxon>
        <taxon>Formicoidea</taxon>
        <taxon>Formicidae</taxon>
        <taxon>Myrmicinae</taxon>
        <taxon>Cardiocondyla</taxon>
    </lineage>
</organism>
<comment type="caution">
    <text evidence="1">The sequence shown here is derived from an EMBL/GenBank/DDBJ whole genome shotgun (WGS) entry which is preliminary data.</text>
</comment>
<protein>
    <submittedName>
        <fullName evidence="1">Uncharacterized protein</fullName>
    </submittedName>
</protein>
<keyword evidence="2" id="KW-1185">Reference proteome</keyword>
<evidence type="ECO:0000313" key="1">
    <source>
        <dbReference type="EMBL" id="KAL0124211.1"/>
    </source>
</evidence>
<dbReference type="EMBL" id="JADYXP020000005">
    <property type="protein sequence ID" value="KAL0124211.1"/>
    <property type="molecule type" value="Genomic_DNA"/>
</dbReference>
<name>A0AAW2GAG4_9HYME</name>
<evidence type="ECO:0000313" key="2">
    <source>
        <dbReference type="Proteomes" id="UP001430953"/>
    </source>
</evidence>
<gene>
    <name evidence="1" type="ORF">PUN28_006206</name>
</gene>
<dbReference type="Proteomes" id="UP001430953">
    <property type="component" value="Unassembled WGS sequence"/>
</dbReference>
<sequence>MEKRGPNLIPRYRANRINNGQLRLLLFDDNNRNANLSCKPVKIALVSSFVVIRSTRHYVNLRLIRLLTSKIRKFGG</sequence>
<dbReference type="AlphaFoldDB" id="A0AAW2GAG4"/>
<reference evidence="1 2" key="1">
    <citation type="submission" date="2023-03" db="EMBL/GenBank/DDBJ databases">
        <title>High recombination rates correlate with genetic variation in Cardiocondyla obscurior ants.</title>
        <authorList>
            <person name="Errbii M."/>
        </authorList>
    </citation>
    <scope>NUCLEOTIDE SEQUENCE [LARGE SCALE GENOMIC DNA]</scope>
    <source>
        <strain evidence="1">Alpha-2009</strain>
        <tissue evidence="1">Whole body</tissue>
    </source>
</reference>
<accession>A0AAW2GAG4</accession>